<organism evidence="7 8">
    <name type="scientific">Cyphellophora europaea (strain CBS 101466)</name>
    <name type="common">Phialophora europaea</name>
    <dbReference type="NCBI Taxonomy" id="1220924"/>
    <lineage>
        <taxon>Eukaryota</taxon>
        <taxon>Fungi</taxon>
        <taxon>Dikarya</taxon>
        <taxon>Ascomycota</taxon>
        <taxon>Pezizomycotina</taxon>
        <taxon>Eurotiomycetes</taxon>
        <taxon>Chaetothyriomycetidae</taxon>
        <taxon>Chaetothyriales</taxon>
        <taxon>Cyphellophoraceae</taxon>
        <taxon>Cyphellophora</taxon>
    </lineage>
</organism>
<evidence type="ECO:0000256" key="2">
    <source>
        <dbReference type="ARBA" id="ARBA00022722"/>
    </source>
</evidence>
<dbReference type="InParanoid" id="W2S411"/>
<dbReference type="GeneID" id="19969838"/>
<dbReference type="PANTHER" id="PTHR12801:SF112">
    <property type="entry name" value="RNA EXONUCLEASE 3"/>
    <property type="match status" value="1"/>
</dbReference>
<feature type="compositionally biased region" description="Polar residues" evidence="5">
    <location>
        <begin position="137"/>
        <end position="153"/>
    </location>
</feature>
<feature type="compositionally biased region" description="Polar residues" evidence="5">
    <location>
        <begin position="330"/>
        <end position="339"/>
    </location>
</feature>
<dbReference type="PANTHER" id="PTHR12801">
    <property type="entry name" value="RNA EXONUCLEASE REXO1 / RECO3 FAMILY MEMBER-RELATED"/>
    <property type="match status" value="1"/>
</dbReference>
<evidence type="ECO:0000259" key="6">
    <source>
        <dbReference type="SMART" id="SM00479"/>
    </source>
</evidence>
<dbReference type="SMART" id="SM00479">
    <property type="entry name" value="EXOIII"/>
    <property type="match status" value="1"/>
</dbReference>
<feature type="compositionally biased region" description="Polar residues" evidence="5">
    <location>
        <begin position="196"/>
        <end position="207"/>
    </location>
</feature>
<reference evidence="7 8" key="1">
    <citation type="submission" date="2013-03" db="EMBL/GenBank/DDBJ databases">
        <title>The Genome Sequence of Phialophora europaea CBS 101466.</title>
        <authorList>
            <consortium name="The Broad Institute Genomics Platform"/>
            <person name="Cuomo C."/>
            <person name="de Hoog S."/>
            <person name="Gorbushina A."/>
            <person name="Walker B."/>
            <person name="Young S.K."/>
            <person name="Zeng Q."/>
            <person name="Gargeya S."/>
            <person name="Fitzgerald M."/>
            <person name="Haas B."/>
            <person name="Abouelleil A."/>
            <person name="Allen A.W."/>
            <person name="Alvarado L."/>
            <person name="Arachchi H.M."/>
            <person name="Berlin A.M."/>
            <person name="Chapman S.B."/>
            <person name="Gainer-Dewar J."/>
            <person name="Goldberg J."/>
            <person name="Griggs A."/>
            <person name="Gujja S."/>
            <person name="Hansen M."/>
            <person name="Howarth C."/>
            <person name="Imamovic A."/>
            <person name="Ireland A."/>
            <person name="Larimer J."/>
            <person name="McCowan C."/>
            <person name="Murphy C."/>
            <person name="Pearson M."/>
            <person name="Poon T.W."/>
            <person name="Priest M."/>
            <person name="Roberts A."/>
            <person name="Saif S."/>
            <person name="Shea T."/>
            <person name="Sisk P."/>
            <person name="Sykes S."/>
            <person name="Wortman J."/>
            <person name="Nusbaum C."/>
            <person name="Birren B."/>
        </authorList>
    </citation>
    <scope>NUCLEOTIDE SEQUENCE [LARGE SCALE GENOMIC DNA]</scope>
    <source>
        <strain evidence="7 8">CBS 101466</strain>
    </source>
</reference>
<proteinExistence type="inferred from homology"/>
<evidence type="ECO:0000313" key="8">
    <source>
        <dbReference type="Proteomes" id="UP000030752"/>
    </source>
</evidence>
<dbReference type="STRING" id="1220924.W2S411"/>
<evidence type="ECO:0000256" key="1">
    <source>
        <dbReference type="ARBA" id="ARBA00006357"/>
    </source>
</evidence>
<dbReference type="AlphaFoldDB" id="W2S411"/>
<dbReference type="GO" id="GO:0005634">
    <property type="term" value="C:nucleus"/>
    <property type="evidence" value="ECO:0007669"/>
    <property type="project" value="TreeGrafter"/>
</dbReference>
<feature type="region of interest" description="Disordered" evidence="5">
    <location>
        <begin position="111"/>
        <end position="214"/>
    </location>
</feature>
<dbReference type="HOGENOM" id="CLU_022453_4_0_1"/>
<dbReference type="OrthoDB" id="3996471at2759"/>
<dbReference type="CDD" id="cd06145">
    <property type="entry name" value="REX1_like"/>
    <property type="match status" value="1"/>
</dbReference>
<dbReference type="GO" id="GO:0003676">
    <property type="term" value="F:nucleic acid binding"/>
    <property type="evidence" value="ECO:0007669"/>
    <property type="project" value="InterPro"/>
</dbReference>
<dbReference type="EMBL" id="KB822718">
    <property type="protein sequence ID" value="ETN43340.1"/>
    <property type="molecule type" value="Genomic_DNA"/>
</dbReference>
<dbReference type="Gene3D" id="3.30.420.10">
    <property type="entry name" value="Ribonuclease H-like superfamily/Ribonuclease H"/>
    <property type="match status" value="1"/>
</dbReference>
<sequence length="690" mass="76068">MFSSKGLFKDIPCPSQAECALPTCWFLHEDATTSANDTAQEYDPFSAGVSDSPPAKRRKIGIDSDLQYGNAVSAVRSVIEVPAELLDAKHHDDPPHTRAISKDATRALADGNKSVASADGRNNLRTVNRAITPPPTQQARTKQNGSSRPQGQQMDDRPVPPKANQHELQSASSEQSSKQNTSNRAVTPPKVKPRSNESNQTRSTNPKSVEMIKKEDLVPRLLGPGPAQHSSRMNFLTALHKQMQMRNTKVVQAGQDLKSLRLTQQELITLALDEEELLARKHDSGIYQNMVRQRAHAISKMTNDQWGAFISDKVARLLRRKRAPAAQPPDSSSDLPHSTGLTAQQHLTVLLQLSRPLVNLQQYGYVTTPPSNEEIASAAAAVKASANWEKCDRCGTRFQVFPGRDEQGRLASGGRCRYHWARAGRGRLSRIQVATGGTEDKHGCCNQAFGSEGCTEADTHVFNVKDRNRLASNWQWVNTPEEDGTQAPVSFDCEMCYTTFGLEVVRVTAVSWPDNKTLLDVLVRPYGEILDLNTRFSGVSKKMYAEAVPYVDQATDPDAHEAETLMKVETPAAARQLLFELLTPTTPLIGHAIDNDLNTLRLIHPTVIDTVLLYPHPRGLPVRNSLRNLVAQHLGRTIQAGPGHDSKEDAVATGDLVTLSVKNKWKILQAEGWKFDKNDELVKEEGASKL</sequence>
<dbReference type="Proteomes" id="UP000030752">
    <property type="component" value="Unassembled WGS sequence"/>
</dbReference>
<keyword evidence="2" id="KW-0540">Nuclease</keyword>
<dbReference type="SUPFAM" id="SSF53098">
    <property type="entry name" value="Ribonuclease H-like"/>
    <property type="match status" value="1"/>
</dbReference>
<dbReference type="InterPro" id="IPR036397">
    <property type="entry name" value="RNaseH_sf"/>
</dbReference>
<keyword evidence="3" id="KW-0378">Hydrolase</keyword>
<keyword evidence="8" id="KW-1185">Reference proteome</keyword>
<comment type="similarity">
    <text evidence="1">Belongs to the REXO1/REXO3 family.</text>
</comment>
<dbReference type="InterPro" id="IPR047021">
    <property type="entry name" value="REXO1/3/4-like"/>
</dbReference>
<dbReference type="InterPro" id="IPR034922">
    <property type="entry name" value="REX1-like_exo"/>
</dbReference>
<gene>
    <name evidence="7" type="ORF">HMPREF1541_02499</name>
</gene>
<dbReference type="GO" id="GO:0004527">
    <property type="term" value="F:exonuclease activity"/>
    <property type="evidence" value="ECO:0007669"/>
    <property type="project" value="UniProtKB-KW"/>
</dbReference>
<dbReference type="VEuPathDB" id="FungiDB:HMPREF1541_02499"/>
<accession>W2S411</accession>
<dbReference type="RefSeq" id="XP_008715076.1">
    <property type="nucleotide sequence ID" value="XM_008716854.1"/>
</dbReference>
<evidence type="ECO:0000256" key="5">
    <source>
        <dbReference type="SAM" id="MobiDB-lite"/>
    </source>
</evidence>
<dbReference type="InterPro" id="IPR012337">
    <property type="entry name" value="RNaseH-like_sf"/>
</dbReference>
<feature type="domain" description="Exonuclease" evidence="6">
    <location>
        <begin position="487"/>
        <end position="666"/>
    </location>
</feature>
<feature type="region of interest" description="Disordered" evidence="5">
    <location>
        <begin position="320"/>
        <end position="339"/>
    </location>
</feature>
<evidence type="ECO:0000256" key="4">
    <source>
        <dbReference type="ARBA" id="ARBA00022839"/>
    </source>
</evidence>
<name>W2S411_CYPE1</name>
<keyword evidence="4" id="KW-0269">Exonuclease</keyword>
<feature type="compositionally biased region" description="Polar residues" evidence="5">
    <location>
        <begin position="166"/>
        <end position="185"/>
    </location>
</feature>
<evidence type="ECO:0000256" key="3">
    <source>
        <dbReference type="ARBA" id="ARBA00022801"/>
    </source>
</evidence>
<evidence type="ECO:0000313" key="7">
    <source>
        <dbReference type="EMBL" id="ETN43340.1"/>
    </source>
</evidence>
<dbReference type="eggNOG" id="KOG2248">
    <property type="taxonomic scope" value="Eukaryota"/>
</dbReference>
<dbReference type="InterPro" id="IPR013520">
    <property type="entry name" value="Ribonucl_H"/>
</dbReference>
<protein>
    <recommendedName>
        <fullName evidence="6">Exonuclease domain-containing protein</fullName>
    </recommendedName>
</protein>